<keyword evidence="3" id="KW-1185">Reference proteome</keyword>
<comment type="caution">
    <text evidence="2">The sequence shown here is derived from an EMBL/GenBank/DDBJ whole genome shotgun (WGS) entry which is preliminary data.</text>
</comment>
<dbReference type="AlphaFoldDB" id="A0A8T4GT99"/>
<proteinExistence type="predicted"/>
<dbReference type="EMBL" id="JAGGLC010000001">
    <property type="protein sequence ID" value="MBP1986237.1"/>
    <property type="molecule type" value="Genomic_DNA"/>
</dbReference>
<protein>
    <submittedName>
        <fullName evidence="2">Uncharacterized protein</fullName>
    </submittedName>
</protein>
<evidence type="ECO:0000313" key="3">
    <source>
        <dbReference type="Proteomes" id="UP000823736"/>
    </source>
</evidence>
<evidence type="ECO:0000313" key="2">
    <source>
        <dbReference type="EMBL" id="MBP1986237.1"/>
    </source>
</evidence>
<name>A0A8T4GT99_9EURY</name>
<gene>
    <name evidence="2" type="ORF">J2753_000710</name>
</gene>
<sequence length="237" mass="25281">MTSCDRTALHRGHSLPNRLTPVRSFVLRGSKWFERAKLSRHVAENRRFSAASQKALPSGDAKRRGAPLVSLPRGPTRFVAGGVAAGCHRKPLAFGCPRGFAPPRQRNLRFRPARGTLARSFAPTRCAGDPCVARTASESFALALLTLRATAGCGGGGRLALASARRARGEEWGIGTVPLTGAKLPFASRKAAPSCDVDENLRFSSANQKSEISGDRASCPALCGHNLPTSEMLLLLR</sequence>
<accession>A0A8T4GT99</accession>
<feature type="region of interest" description="Disordered" evidence="1">
    <location>
        <begin position="47"/>
        <end position="69"/>
    </location>
</feature>
<organism evidence="2 3">
    <name type="scientific">Halolamina salifodinae</name>
    <dbReference type="NCBI Taxonomy" id="1202767"/>
    <lineage>
        <taxon>Archaea</taxon>
        <taxon>Methanobacteriati</taxon>
        <taxon>Methanobacteriota</taxon>
        <taxon>Stenosarchaea group</taxon>
        <taxon>Halobacteria</taxon>
        <taxon>Halobacteriales</taxon>
        <taxon>Haloferacaceae</taxon>
    </lineage>
</organism>
<reference evidence="2" key="1">
    <citation type="submission" date="2021-03" db="EMBL/GenBank/DDBJ databases">
        <title>Genomic Encyclopedia of Type Strains, Phase IV (KMG-IV): sequencing the most valuable type-strain genomes for metagenomic binning, comparative biology and taxonomic classification.</title>
        <authorList>
            <person name="Goeker M."/>
        </authorList>
    </citation>
    <scope>NUCLEOTIDE SEQUENCE</scope>
    <source>
        <strain evidence="2">DSM 26232</strain>
    </source>
</reference>
<evidence type="ECO:0000256" key="1">
    <source>
        <dbReference type="SAM" id="MobiDB-lite"/>
    </source>
</evidence>
<dbReference type="Proteomes" id="UP000823736">
    <property type="component" value="Unassembled WGS sequence"/>
</dbReference>